<feature type="compositionally biased region" description="Basic residues" evidence="1">
    <location>
        <begin position="188"/>
        <end position="198"/>
    </location>
</feature>
<feature type="compositionally biased region" description="Low complexity" evidence="1">
    <location>
        <begin position="204"/>
        <end position="218"/>
    </location>
</feature>
<evidence type="ECO:0000256" key="2">
    <source>
        <dbReference type="SAM" id="SignalP"/>
    </source>
</evidence>
<comment type="caution">
    <text evidence="3">The sequence shown here is derived from an EMBL/GenBank/DDBJ whole genome shotgun (WGS) entry which is preliminary data.</text>
</comment>
<dbReference type="PROSITE" id="PS51257">
    <property type="entry name" value="PROKAR_LIPOPROTEIN"/>
    <property type="match status" value="1"/>
</dbReference>
<evidence type="ECO:0000313" key="3">
    <source>
        <dbReference type="EMBL" id="GID10353.1"/>
    </source>
</evidence>
<keyword evidence="2" id="KW-0732">Signal</keyword>
<proteinExistence type="predicted"/>
<feature type="compositionally biased region" description="Basic residues" evidence="1">
    <location>
        <begin position="89"/>
        <end position="125"/>
    </location>
</feature>
<accession>A0A8J3J8L7</accession>
<sequence length="269" mass="27414">MNRRTIRRGPATARLILLTALGIGTALAAAGCAGPHASAASAGYAVTADALHHATTPGDHQADPATTGTLVHPAAHHRHAGARSGHAGAKARHPRGAHHNRSRHHRKTAHAKGSHHKAAHARHGKTAQARPVHATPAAHGTRHHAVPGHRKTAHAAPVHAVSGHQKSANVAPVHATPAGRSTRSHAVSGHRKTAHGKGIRTVPARSGTAGAGAHRTGAHVTPVRPLVVTVPTLGGPVRPDSRFDAAGLPVVLRYRPMAPAAGTMAPMAG</sequence>
<feature type="signal peptide" evidence="2">
    <location>
        <begin position="1"/>
        <end position="28"/>
    </location>
</feature>
<feature type="compositionally biased region" description="Basic residues" evidence="1">
    <location>
        <begin position="140"/>
        <end position="153"/>
    </location>
</feature>
<dbReference type="AlphaFoldDB" id="A0A8J3J8L7"/>
<feature type="chain" id="PRO_5039686656" evidence="2">
    <location>
        <begin position="29"/>
        <end position="269"/>
    </location>
</feature>
<protein>
    <submittedName>
        <fullName evidence="3">Uncharacterized protein</fullName>
    </submittedName>
</protein>
<gene>
    <name evidence="3" type="ORF">Aru02nite_12420</name>
</gene>
<evidence type="ECO:0000313" key="4">
    <source>
        <dbReference type="Proteomes" id="UP000612808"/>
    </source>
</evidence>
<dbReference type="EMBL" id="BOMB01000007">
    <property type="protein sequence ID" value="GID10353.1"/>
    <property type="molecule type" value="Genomic_DNA"/>
</dbReference>
<organism evidence="3 4">
    <name type="scientific">Actinocatenispora rupis</name>
    <dbReference type="NCBI Taxonomy" id="519421"/>
    <lineage>
        <taxon>Bacteria</taxon>
        <taxon>Bacillati</taxon>
        <taxon>Actinomycetota</taxon>
        <taxon>Actinomycetes</taxon>
        <taxon>Micromonosporales</taxon>
        <taxon>Micromonosporaceae</taxon>
        <taxon>Actinocatenispora</taxon>
    </lineage>
</organism>
<name>A0A8J3J8L7_9ACTN</name>
<dbReference type="RefSeq" id="WP_203655577.1">
    <property type="nucleotide sequence ID" value="NZ_BAAAZM010000003.1"/>
</dbReference>
<feature type="region of interest" description="Disordered" evidence="1">
    <location>
        <begin position="75"/>
        <end position="218"/>
    </location>
</feature>
<dbReference type="Proteomes" id="UP000612808">
    <property type="component" value="Unassembled WGS sequence"/>
</dbReference>
<reference evidence="3" key="1">
    <citation type="submission" date="2021-01" db="EMBL/GenBank/DDBJ databases">
        <title>Whole genome shotgun sequence of Actinocatenispora rupis NBRC 107355.</title>
        <authorList>
            <person name="Komaki H."/>
            <person name="Tamura T."/>
        </authorList>
    </citation>
    <scope>NUCLEOTIDE SEQUENCE</scope>
    <source>
        <strain evidence="3">NBRC 107355</strain>
    </source>
</reference>
<evidence type="ECO:0000256" key="1">
    <source>
        <dbReference type="SAM" id="MobiDB-lite"/>
    </source>
</evidence>
<keyword evidence="4" id="KW-1185">Reference proteome</keyword>